<sequence>MTTSTASLEINLRPIRLGFLVDPLDRRTLSEVARIATCQWGGIACPMIPIMDALPPAWCEANLANPDPNELTRGLLSYFEPDLLVETCAGQLERIDPHASDRYERHPNLGHGVFVQVEGAVNTMRDVGVTMDHVYAYLHQKEFQFERRTPRKLLRFGVGDEVGQAFFEMAYGMFPDRPDFAGIEATYERAFDAQLVPPDVETWAVMERQEAMCPFDVTLHGTERFFQRSWGETIFIFDPLSGPDIIDFWNLRLFRRDVVPVNVHWLKGSRDLVVDLIRRKHRPLPNNASGLMIHTTIQLGRSLDPAIIEALRLSEAGLPDGSYAIKTWYDPIWRLEDPGLFSRPEPSYLSAERRDVEVPLDDRWAVRVPHIAPPYLRQTRNLDAGWVNTISHRFYGSNDDRADAMPSAAVDRSRAYPPQSELMEQRPTREGWLTFHSYNQGGHSIRLPFMRDVIKAWLTAQGIEAAPSDAGRVAHSMLATLGGLNQSRIIGHEAVLRQFDRMAHSRRETGVGEVEDVPFRTATVDQLQPMLRAIRARRGRAATLQPFVDIGALRLGLSVQCDHCGKWNWYDLDQVGAQVTCERCLSVFSFPQGQLPSRTAWRYRVVGPYAVPNLAGGSYTCLLTLNFLRQAFGMAPAMTFATALDLTRDGERLETDIFAWHDRDIGGRRLAGPSLLVGECKGFAEDAFKQADVDRLRRLGEWLPGAYLIAACLKSVLSDEEKGRLADLCRWGWSRPRTDRNPASPVIVITGADLFDPDGMERRLDRMPDPGNTAKTGPWNLLEFAAATQKGYLDLSDEELVDMRYGRQLDVRG</sequence>
<dbReference type="EMBL" id="SAUZ01000038">
    <property type="protein sequence ID" value="RWR16714.1"/>
    <property type="molecule type" value="Genomic_DNA"/>
</dbReference>
<reference evidence="1 2" key="2">
    <citation type="submission" date="2019-01" db="EMBL/GenBank/DDBJ databases">
        <authorList>
            <person name="Li Y."/>
        </authorList>
    </citation>
    <scope>NUCLEOTIDE SEQUENCE [LARGE SCALE GENOMIC DNA]</scope>
    <source>
        <strain evidence="1 2">SK2B-1</strain>
    </source>
</reference>
<comment type="caution">
    <text evidence="1">The sequence shown here is derived from an EMBL/GenBank/DDBJ whole genome shotgun (WGS) entry which is preliminary data.</text>
</comment>
<dbReference type="AlphaFoldDB" id="A0A443J888"/>
<reference evidence="1 2" key="1">
    <citation type="submission" date="2019-01" db="EMBL/GenBank/DDBJ databases">
        <title>Sinorhodobacter populi sp. nov. isolated from the symptomatic bark tissue of Populus euramericana canker.</title>
        <authorList>
            <person name="Xu G."/>
        </authorList>
    </citation>
    <scope>NUCLEOTIDE SEQUENCE [LARGE SCALE GENOMIC DNA]</scope>
    <source>
        <strain evidence="1 2">SK2B-1</strain>
    </source>
</reference>
<protein>
    <submittedName>
        <fullName evidence="1">Uncharacterized protein</fullName>
    </submittedName>
</protein>
<accession>A0A443J888</accession>
<evidence type="ECO:0000313" key="2">
    <source>
        <dbReference type="Proteomes" id="UP000284476"/>
    </source>
</evidence>
<gene>
    <name evidence="1" type="ORF">D2T30_20980</name>
</gene>
<dbReference type="RefSeq" id="WP_128210416.1">
    <property type="nucleotide sequence ID" value="NZ_JBHRSO010000023.1"/>
</dbReference>
<name>A0A443J888_9RHOB</name>
<dbReference type="Proteomes" id="UP000284476">
    <property type="component" value="Unassembled WGS sequence"/>
</dbReference>
<evidence type="ECO:0000313" key="1">
    <source>
        <dbReference type="EMBL" id="RWR16714.1"/>
    </source>
</evidence>
<proteinExistence type="predicted"/>
<organism evidence="1 2">
    <name type="scientific">Paenirhodobacter populi</name>
    <dbReference type="NCBI Taxonomy" id="2306993"/>
    <lineage>
        <taxon>Bacteria</taxon>
        <taxon>Pseudomonadati</taxon>
        <taxon>Pseudomonadota</taxon>
        <taxon>Alphaproteobacteria</taxon>
        <taxon>Rhodobacterales</taxon>
        <taxon>Rhodobacter group</taxon>
        <taxon>Paenirhodobacter</taxon>
    </lineage>
</organism>